<dbReference type="OrthoDB" id="2269373at2759"/>
<evidence type="ECO:0000313" key="5">
    <source>
        <dbReference type="EMBL" id="CBQ70229.1"/>
    </source>
</evidence>
<dbReference type="eggNOG" id="ENOG502QYWX">
    <property type="taxonomic scope" value="Eukaryota"/>
</dbReference>
<dbReference type="HOGENOM" id="CLU_015564_0_0_1"/>
<dbReference type="EMBL" id="FQ311441">
    <property type="protein sequence ID" value="CBQ70229.1"/>
    <property type="molecule type" value="Genomic_DNA"/>
</dbReference>
<dbReference type="CDD" id="cd12148">
    <property type="entry name" value="fungal_TF_MHR"/>
    <property type="match status" value="1"/>
</dbReference>
<dbReference type="VEuPathDB" id="FungiDB:sr12128"/>
<evidence type="ECO:0000256" key="2">
    <source>
        <dbReference type="ARBA" id="ARBA00023242"/>
    </source>
</evidence>
<dbReference type="PANTHER" id="PTHR31001:SF85">
    <property type="entry name" value="ZN(II)2CYS6 TRANSCRIPTION FACTOR (EUROFUNG)"/>
    <property type="match status" value="1"/>
</dbReference>
<dbReference type="GO" id="GO:0000981">
    <property type="term" value="F:DNA-binding transcription factor activity, RNA polymerase II-specific"/>
    <property type="evidence" value="ECO:0007669"/>
    <property type="project" value="InterPro"/>
</dbReference>
<dbReference type="GO" id="GO:0005634">
    <property type="term" value="C:nucleus"/>
    <property type="evidence" value="ECO:0007669"/>
    <property type="project" value="UniProtKB-SubCell"/>
</dbReference>
<keyword evidence="6" id="KW-1185">Reference proteome</keyword>
<name>E6ZSM2_SPORE</name>
<dbReference type="Pfam" id="PF00172">
    <property type="entry name" value="Zn_clus"/>
    <property type="match status" value="1"/>
</dbReference>
<dbReference type="InterPro" id="IPR001138">
    <property type="entry name" value="Zn2Cys6_DnaBD"/>
</dbReference>
<dbReference type="CDD" id="cd00067">
    <property type="entry name" value="GAL4"/>
    <property type="match status" value="1"/>
</dbReference>
<feature type="region of interest" description="Disordered" evidence="3">
    <location>
        <begin position="186"/>
        <end position="205"/>
    </location>
</feature>
<dbReference type="PROSITE" id="PS50048">
    <property type="entry name" value="ZN2_CY6_FUNGAL_2"/>
    <property type="match status" value="1"/>
</dbReference>
<proteinExistence type="predicted"/>
<evidence type="ECO:0000313" key="6">
    <source>
        <dbReference type="Proteomes" id="UP000008867"/>
    </source>
</evidence>
<feature type="compositionally biased region" description="Low complexity" evidence="3">
    <location>
        <begin position="1"/>
        <end position="15"/>
    </location>
</feature>
<feature type="compositionally biased region" description="Polar residues" evidence="3">
    <location>
        <begin position="190"/>
        <end position="205"/>
    </location>
</feature>
<sequence length="894" mass="97917">MTANGTASRASTAGRRAAHQPQTDASRDSVQRLSCEECQKRKSKCDKQDPCSMCRQRGIVCTPAFLDPHKPRKKRFPERELLDRIRRYEDLLTTVGIDKDQCAYDVPDISSASSSRSGGASRPSKRSRLSSADSTASVDAQPTTFSTHRPGLSANDVPPTPPHTATIDSDIGDLESILESVPLLHGRASRTPQSSESGPASSHTLSAAPVFSDAFTPPSGHAHYAPISEVAVSSTLVIHKHLDLMFPDDGSEYFNLDDHCPGKPLRHPDASLMFRLLHIYEQNVHPLIKVVHMPSVRERFCDISADPSSANAHDDALMFAIYAIAVSTITAAECGRLFGNTARKVVWEEYRRSTQTALCRVELWRSSHIGAIQAYLLYLLTLTKDVDPRAFGICSGNVGRMVQRLLSLHNKRTSLGSAPIKAVNQEMGIRLWWEILACDMRACEKSGIASNPTLATATTTLPRNASDTDLEQVARSAMHLSDAVLDIPNTECLFLLLRCEIAQFQLHPPWSQQHPEHHLRSHLFRSTTDYRRLWESGGRRSDTSSLSWRLAAVDAFDTYIAKRYFERPETATSTLVQYAHHHACMWIKKIRLFVHLNQRSVENDAEVIRICTVQVQETAKLLGSDRFVRFQWYTYQQLPFFSFVILLDLLRRHTTGRLVDQAWTAIAISSVIWRPDIANITLSEDKDTTSGAASNASTSSSATPSTGTTNIYADWADKQDRNKLQVRGTMLAALMVAAWEKRAQALAAASEAKSACVTEEPAIVAAMRTAAAVIFQPAPGADGAPAQSQGCWGVVDSDGDQRPPHHVAGGSGSSAPQMDGHGPAGAAMDPTAFTAFLDPSLGSSASALDDMLNLNSLLQSSVDLDWSSWFNPTWAPTPASLGQMSSPANFLPPL</sequence>
<feature type="compositionally biased region" description="Low complexity" evidence="3">
    <location>
        <begin position="689"/>
        <end position="707"/>
    </location>
</feature>
<feature type="compositionally biased region" description="Low complexity" evidence="3">
    <location>
        <begin position="780"/>
        <end position="790"/>
    </location>
</feature>
<feature type="region of interest" description="Disordered" evidence="3">
    <location>
        <begin position="108"/>
        <end position="170"/>
    </location>
</feature>
<dbReference type="Proteomes" id="UP000008867">
    <property type="component" value="Chromosome 2"/>
</dbReference>
<dbReference type="SUPFAM" id="SSF57701">
    <property type="entry name" value="Zn2/Cys6 DNA-binding domain"/>
    <property type="match status" value="1"/>
</dbReference>
<dbReference type="SMART" id="SM00066">
    <property type="entry name" value="GAL4"/>
    <property type="match status" value="1"/>
</dbReference>
<feature type="region of interest" description="Disordered" evidence="3">
    <location>
        <begin position="687"/>
        <end position="707"/>
    </location>
</feature>
<reference evidence="5 6" key="1">
    <citation type="journal article" date="2010" name="Science">
        <title>Pathogenicity determinants in smut fungi revealed by genome comparison.</title>
        <authorList>
            <person name="Schirawski J."/>
            <person name="Mannhaupt G."/>
            <person name="Muench K."/>
            <person name="Brefort T."/>
            <person name="Schipper K."/>
            <person name="Doehlemann G."/>
            <person name="Di Stasio M."/>
            <person name="Roessel N."/>
            <person name="Mendoza-Mendoza A."/>
            <person name="Pester D."/>
            <person name="Mueller O."/>
            <person name="Winterberg B."/>
            <person name="Meyer E."/>
            <person name="Ghareeb H."/>
            <person name="Wollenberg T."/>
            <person name="Muensterkoetter M."/>
            <person name="Wong P."/>
            <person name="Walter M."/>
            <person name="Stukenbrock E."/>
            <person name="Gueldener U."/>
            <person name="Kahmann R."/>
        </authorList>
    </citation>
    <scope>NUCLEOTIDE SEQUENCE [LARGE SCALE GENOMIC DNA]</scope>
    <source>
        <strain evidence="6">SRZ2</strain>
    </source>
</reference>
<dbReference type="PANTHER" id="PTHR31001">
    <property type="entry name" value="UNCHARACTERIZED TRANSCRIPTIONAL REGULATORY PROTEIN"/>
    <property type="match status" value="1"/>
</dbReference>
<dbReference type="GO" id="GO:0008270">
    <property type="term" value="F:zinc ion binding"/>
    <property type="evidence" value="ECO:0007669"/>
    <property type="project" value="InterPro"/>
</dbReference>
<dbReference type="InterPro" id="IPR036864">
    <property type="entry name" value="Zn2-C6_fun-type_DNA-bd_sf"/>
</dbReference>
<dbReference type="AlphaFoldDB" id="E6ZSM2"/>
<organism evidence="5 6">
    <name type="scientific">Sporisorium reilianum (strain SRZ2)</name>
    <name type="common">Maize head smut fungus</name>
    <dbReference type="NCBI Taxonomy" id="999809"/>
    <lineage>
        <taxon>Eukaryota</taxon>
        <taxon>Fungi</taxon>
        <taxon>Dikarya</taxon>
        <taxon>Basidiomycota</taxon>
        <taxon>Ustilaginomycotina</taxon>
        <taxon>Ustilaginomycetes</taxon>
        <taxon>Ustilaginales</taxon>
        <taxon>Ustilaginaceae</taxon>
        <taxon>Sporisorium</taxon>
    </lineage>
</organism>
<protein>
    <recommendedName>
        <fullName evidence="4">Zn(2)-C6 fungal-type domain-containing protein</fullName>
    </recommendedName>
</protein>
<feature type="compositionally biased region" description="Polar residues" evidence="3">
    <location>
        <begin position="129"/>
        <end position="147"/>
    </location>
</feature>
<comment type="subcellular location">
    <subcellularLocation>
        <location evidence="1">Nucleus</location>
    </subcellularLocation>
</comment>
<gene>
    <name evidence="5" type="ORF">sr12128</name>
</gene>
<dbReference type="InterPro" id="IPR050613">
    <property type="entry name" value="Sec_Metabolite_Reg"/>
</dbReference>
<evidence type="ECO:0000256" key="3">
    <source>
        <dbReference type="SAM" id="MobiDB-lite"/>
    </source>
</evidence>
<feature type="region of interest" description="Disordered" evidence="3">
    <location>
        <begin position="780"/>
        <end position="827"/>
    </location>
</feature>
<feature type="compositionally biased region" description="Low complexity" evidence="3">
    <location>
        <begin position="110"/>
        <end position="122"/>
    </location>
</feature>
<feature type="region of interest" description="Disordered" evidence="3">
    <location>
        <begin position="1"/>
        <end position="32"/>
    </location>
</feature>
<keyword evidence="2" id="KW-0539">Nucleus</keyword>
<accession>E6ZSM2</accession>
<feature type="domain" description="Zn(2)-C6 fungal-type" evidence="4">
    <location>
        <begin position="34"/>
        <end position="62"/>
    </location>
</feature>
<evidence type="ECO:0000256" key="1">
    <source>
        <dbReference type="ARBA" id="ARBA00004123"/>
    </source>
</evidence>
<evidence type="ECO:0000259" key="4">
    <source>
        <dbReference type="PROSITE" id="PS50048"/>
    </source>
</evidence>
<dbReference type="Gene3D" id="4.10.240.10">
    <property type="entry name" value="Zn(2)-C6 fungal-type DNA-binding domain"/>
    <property type="match status" value="1"/>
</dbReference>